<comment type="caution">
    <text evidence="1">The sequence shown here is derived from an EMBL/GenBank/DDBJ whole genome shotgun (WGS) entry which is preliminary data.</text>
</comment>
<protein>
    <submittedName>
        <fullName evidence="1">Uncharacterized protein</fullName>
    </submittedName>
</protein>
<dbReference type="RefSeq" id="WP_004318032.1">
    <property type="nucleotide sequence ID" value="NZ_JADNEH010000005.1"/>
</dbReference>
<accession>A0A642C5Y5</accession>
<proteinExistence type="predicted"/>
<gene>
    <name evidence="1" type="ORF">F3B98_27735</name>
</gene>
<reference evidence="1 2" key="1">
    <citation type="journal article" date="2019" name="Nat. Med.">
        <title>A library of human gut bacterial isolates paired with longitudinal multiomics data enables mechanistic microbiome research.</title>
        <authorList>
            <person name="Poyet M."/>
            <person name="Groussin M."/>
            <person name="Gibbons S.M."/>
            <person name="Avila-Pacheco J."/>
            <person name="Jiang X."/>
            <person name="Kearney S.M."/>
            <person name="Perrotta A.R."/>
            <person name="Berdy B."/>
            <person name="Zhao S."/>
            <person name="Lieberman T.D."/>
            <person name="Swanson P.K."/>
            <person name="Smith M."/>
            <person name="Roesemann S."/>
            <person name="Alexander J.E."/>
            <person name="Rich S.A."/>
            <person name="Livny J."/>
            <person name="Vlamakis H."/>
            <person name="Clish C."/>
            <person name="Bullock K."/>
            <person name="Deik A."/>
            <person name="Scott J."/>
            <person name="Pierce K.A."/>
            <person name="Xavier R.J."/>
            <person name="Alm E.J."/>
        </authorList>
    </citation>
    <scope>NUCLEOTIDE SEQUENCE [LARGE SCALE GENOMIC DNA]</scope>
    <source>
        <strain evidence="1 2">BIOML-A14</strain>
    </source>
</reference>
<dbReference type="AlphaFoldDB" id="A0A642C5Y5"/>
<evidence type="ECO:0000313" key="1">
    <source>
        <dbReference type="EMBL" id="KAA4659975.1"/>
    </source>
</evidence>
<evidence type="ECO:0000313" key="2">
    <source>
        <dbReference type="Proteomes" id="UP000435985"/>
    </source>
</evidence>
<dbReference type="Proteomes" id="UP000435985">
    <property type="component" value="Unassembled WGS sequence"/>
</dbReference>
<organism evidence="1 2">
    <name type="scientific">Bacteroides ovatus</name>
    <dbReference type="NCBI Taxonomy" id="28116"/>
    <lineage>
        <taxon>Bacteria</taxon>
        <taxon>Pseudomonadati</taxon>
        <taxon>Bacteroidota</taxon>
        <taxon>Bacteroidia</taxon>
        <taxon>Bacteroidales</taxon>
        <taxon>Bacteroidaceae</taxon>
        <taxon>Bacteroides</taxon>
    </lineage>
</organism>
<dbReference type="EMBL" id="VWFO01000148">
    <property type="protein sequence ID" value="KAA4659975.1"/>
    <property type="molecule type" value="Genomic_DNA"/>
</dbReference>
<sequence>MNEADKYAFEQIKQQYSMPFLQIGMNAIVNKNAVKVIGVSSGGLKGKLVNYNKIVHFHPTWETAYYNEKWEFIKDYRTK</sequence>
<name>A0A642C5Y5_BACOV</name>